<reference evidence="3 4" key="1">
    <citation type="journal article" date="2017" name="Nat. Ecol. Evol.">
        <title>Scallop genome provides insights into evolution of bilaterian karyotype and development.</title>
        <authorList>
            <person name="Wang S."/>
            <person name="Zhang J."/>
            <person name="Jiao W."/>
            <person name="Li J."/>
            <person name="Xun X."/>
            <person name="Sun Y."/>
            <person name="Guo X."/>
            <person name="Huan P."/>
            <person name="Dong B."/>
            <person name="Zhang L."/>
            <person name="Hu X."/>
            <person name="Sun X."/>
            <person name="Wang J."/>
            <person name="Zhao C."/>
            <person name="Wang Y."/>
            <person name="Wang D."/>
            <person name="Huang X."/>
            <person name="Wang R."/>
            <person name="Lv J."/>
            <person name="Li Y."/>
            <person name="Zhang Z."/>
            <person name="Liu B."/>
            <person name="Lu W."/>
            <person name="Hui Y."/>
            <person name="Liang J."/>
            <person name="Zhou Z."/>
            <person name="Hou R."/>
            <person name="Li X."/>
            <person name="Liu Y."/>
            <person name="Li H."/>
            <person name="Ning X."/>
            <person name="Lin Y."/>
            <person name="Zhao L."/>
            <person name="Xing Q."/>
            <person name="Dou J."/>
            <person name="Li Y."/>
            <person name="Mao J."/>
            <person name="Guo H."/>
            <person name="Dou H."/>
            <person name="Li T."/>
            <person name="Mu C."/>
            <person name="Jiang W."/>
            <person name="Fu Q."/>
            <person name="Fu X."/>
            <person name="Miao Y."/>
            <person name="Liu J."/>
            <person name="Yu Q."/>
            <person name="Li R."/>
            <person name="Liao H."/>
            <person name="Li X."/>
            <person name="Kong Y."/>
            <person name="Jiang Z."/>
            <person name="Chourrout D."/>
            <person name="Li R."/>
            <person name="Bao Z."/>
        </authorList>
    </citation>
    <scope>NUCLEOTIDE SEQUENCE [LARGE SCALE GENOMIC DNA]</scope>
    <source>
        <strain evidence="3 4">PY_sf001</strain>
    </source>
</reference>
<feature type="transmembrane region" description="Helical" evidence="2">
    <location>
        <begin position="83"/>
        <end position="111"/>
    </location>
</feature>
<feature type="compositionally biased region" description="Basic and acidic residues" evidence="1">
    <location>
        <begin position="1"/>
        <end position="12"/>
    </location>
</feature>
<gene>
    <name evidence="3" type="ORF">KP79_PYT18078</name>
</gene>
<dbReference type="EMBL" id="NEDP02005470">
    <property type="protein sequence ID" value="OWF40381.1"/>
    <property type="molecule type" value="Genomic_DNA"/>
</dbReference>
<feature type="compositionally biased region" description="Pro residues" evidence="1">
    <location>
        <begin position="23"/>
        <end position="34"/>
    </location>
</feature>
<dbReference type="AlphaFoldDB" id="A0A210PV61"/>
<sequence length="112" mass="12378">MEEKPKPLKPTDPDVTATLPGYYPDPPPYQPYPPTLGTGPYFIQVPGQHRLQDIRCPPGAHVIQIQGPVVTGRAPISIKPRPHVIFCIFLWVLLVLFFCVVPAIVGIIFAVL</sequence>
<evidence type="ECO:0000256" key="2">
    <source>
        <dbReference type="SAM" id="Phobius"/>
    </source>
</evidence>
<keyword evidence="2" id="KW-0812">Transmembrane</keyword>
<evidence type="ECO:0000256" key="1">
    <source>
        <dbReference type="SAM" id="MobiDB-lite"/>
    </source>
</evidence>
<dbReference type="Proteomes" id="UP000242188">
    <property type="component" value="Unassembled WGS sequence"/>
</dbReference>
<comment type="caution">
    <text evidence="3">The sequence shown here is derived from an EMBL/GenBank/DDBJ whole genome shotgun (WGS) entry which is preliminary data.</text>
</comment>
<evidence type="ECO:0000313" key="3">
    <source>
        <dbReference type="EMBL" id="OWF40381.1"/>
    </source>
</evidence>
<evidence type="ECO:0000313" key="4">
    <source>
        <dbReference type="Proteomes" id="UP000242188"/>
    </source>
</evidence>
<protein>
    <submittedName>
        <fullName evidence="3">Uncharacterized protein</fullName>
    </submittedName>
</protein>
<accession>A0A210PV61</accession>
<keyword evidence="4" id="KW-1185">Reference proteome</keyword>
<proteinExistence type="predicted"/>
<organism evidence="3 4">
    <name type="scientific">Mizuhopecten yessoensis</name>
    <name type="common">Japanese scallop</name>
    <name type="synonym">Patinopecten yessoensis</name>
    <dbReference type="NCBI Taxonomy" id="6573"/>
    <lineage>
        <taxon>Eukaryota</taxon>
        <taxon>Metazoa</taxon>
        <taxon>Spiralia</taxon>
        <taxon>Lophotrochozoa</taxon>
        <taxon>Mollusca</taxon>
        <taxon>Bivalvia</taxon>
        <taxon>Autobranchia</taxon>
        <taxon>Pteriomorphia</taxon>
        <taxon>Pectinida</taxon>
        <taxon>Pectinoidea</taxon>
        <taxon>Pectinidae</taxon>
        <taxon>Mizuhopecten</taxon>
    </lineage>
</organism>
<name>A0A210PV61_MIZYE</name>
<feature type="region of interest" description="Disordered" evidence="1">
    <location>
        <begin position="1"/>
        <end position="37"/>
    </location>
</feature>
<keyword evidence="2" id="KW-0472">Membrane</keyword>
<keyword evidence="2" id="KW-1133">Transmembrane helix</keyword>